<protein>
    <recommendedName>
        <fullName evidence="11">DUF2029 domain-containing protein</fullName>
    </recommendedName>
</protein>
<keyword evidence="5 8" id="KW-1133">Transmembrane helix</keyword>
<keyword evidence="6 8" id="KW-0472">Membrane</keyword>
<feature type="transmembrane region" description="Helical" evidence="8">
    <location>
        <begin position="166"/>
        <end position="185"/>
    </location>
</feature>
<reference evidence="10" key="1">
    <citation type="submission" date="2016-11" db="EMBL/GenBank/DDBJ databases">
        <authorList>
            <person name="Varghese N."/>
            <person name="Submissions S."/>
        </authorList>
    </citation>
    <scope>NUCLEOTIDE SEQUENCE [LARGE SCALE GENOMIC DNA]</scope>
    <source>
        <strain evidence="10">DSM 26899</strain>
    </source>
</reference>
<sequence>MEKFKSNFLRFISNYKIIFAIYIIVSAITALNNYRTGEKSYNNYLLFKYVFVHTLEQKNIFLQYSDLFFDSNHYGVFFSALIAPFAIMPDWLGMTAWNIANTVVFLFAIYKTPFSDQKKAFFAWLCLQEFITASLYYQFNIALTGLLLLSAIYIYEKKEVKSVSAILIGTFVKIYGIVGLTQFFFVKNKVKFILSGLIIAVAFFVLPMTYSNPQYVIQSYTDWFHSIVEKNNENQVLGNMQDISLMGFFRRILGDASISNLVFLSIGLPLFLAPYCRVKQYKNYAFQLMTLASTLLFLVLFSSSSESPTYIIAVTGVVIWFLIQKEKTPFVIGLLIFVIIFTCFSTSDLFPRYIKHNYIKKYSIKAVPCIIVWLRIIYELLTRDFKKDYILINK</sequence>
<dbReference type="OrthoDB" id="1070018at2"/>
<dbReference type="GO" id="GO:0016758">
    <property type="term" value="F:hexosyltransferase activity"/>
    <property type="evidence" value="ECO:0007669"/>
    <property type="project" value="InterPro"/>
</dbReference>
<evidence type="ECO:0000256" key="8">
    <source>
        <dbReference type="SAM" id="Phobius"/>
    </source>
</evidence>
<gene>
    <name evidence="9" type="ORF">SAMN05444267_100526</name>
</gene>
<dbReference type="InterPro" id="IPR018584">
    <property type="entry name" value="GT87"/>
</dbReference>
<dbReference type="RefSeq" id="WP_073291210.1">
    <property type="nucleotide sequence ID" value="NZ_FRAV01000005.1"/>
</dbReference>
<dbReference type="EMBL" id="FRAV01000005">
    <property type="protein sequence ID" value="SHK53740.1"/>
    <property type="molecule type" value="Genomic_DNA"/>
</dbReference>
<evidence type="ECO:0000256" key="1">
    <source>
        <dbReference type="ARBA" id="ARBA00004651"/>
    </source>
</evidence>
<keyword evidence="4 8" id="KW-0812">Transmembrane</keyword>
<comment type="similarity">
    <text evidence="7">Belongs to the glycosyltransferase 87 family.</text>
</comment>
<evidence type="ECO:0000256" key="6">
    <source>
        <dbReference type="ARBA" id="ARBA00023136"/>
    </source>
</evidence>
<dbReference type="STRING" id="1302687.SAMN05444267_100526"/>
<evidence type="ECO:0000256" key="2">
    <source>
        <dbReference type="ARBA" id="ARBA00022475"/>
    </source>
</evidence>
<dbReference type="AlphaFoldDB" id="A0A1M6T9R2"/>
<accession>A0A1M6T9R2</accession>
<evidence type="ECO:0000256" key="5">
    <source>
        <dbReference type="ARBA" id="ARBA00022989"/>
    </source>
</evidence>
<feature type="transmembrane region" description="Helical" evidence="8">
    <location>
        <begin position="12"/>
        <end position="31"/>
    </location>
</feature>
<evidence type="ECO:0008006" key="11">
    <source>
        <dbReference type="Google" id="ProtNLM"/>
    </source>
</evidence>
<keyword evidence="10" id="KW-1185">Reference proteome</keyword>
<dbReference type="GO" id="GO:0005886">
    <property type="term" value="C:plasma membrane"/>
    <property type="evidence" value="ECO:0007669"/>
    <property type="project" value="UniProtKB-SubCell"/>
</dbReference>
<evidence type="ECO:0000313" key="9">
    <source>
        <dbReference type="EMBL" id="SHK53740.1"/>
    </source>
</evidence>
<keyword evidence="3" id="KW-0808">Transferase</keyword>
<comment type="subcellular location">
    <subcellularLocation>
        <location evidence="1">Cell membrane</location>
        <topology evidence="1">Multi-pass membrane protein</topology>
    </subcellularLocation>
</comment>
<evidence type="ECO:0000256" key="4">
    <source>
        <dbReference type="ARBA" id="ARBA00022692"/>
    </source>
</evidence>
<feature type="transmembrane region" description="Helical" evidence="8">
    <location>
        <begin position="252"/>
        <end position="272"/>
    </location>
</feature>
<dbReference type="Pfam" id="PF09594">
    <property type="entry name" value="GT87"/>
    <property type="match status" value="1"/>
</dbReference>
<feature type="transmembrane region" description="Helical" evidence="8">
    <location>
        <begin position="192"/>
        <end position="210"/>
    </location>
</feature>
<evidence type="ECO:0000256" key="3">
    <source>
        <dbReference type="ARBA" id="ARBA00022679"/>
    </source>
</evidence>
<dbReference type="Proteomes" id="UP000184364">
    <property type="component" value="Unassembled WGS sequence"/>
</dbReference>
<feature type="transmembrane region" description="Helical" evidence="8">
    <location>
        <begin position="130"/>
        <end position="154"/>
    </location>
</feature>
<feature type="transmembrane region" description="Helical" evidence="8">
    <location>
        <begin position="91"/>
        <end position="110"/>
    </location>
</feature>
<proteinExistence type="inferred from homology"/>
<name>A0A1M6T9R2_9FLAO</name>
<organism evidence="9 10">
    <name type="scientific">Chryseobacterium polytrichastri</name>
    <dbReference type="NCBI Taxonomy" id="1302687"/>
    <lineage>
        <taxon>Bacteria</taxon>
        <taxon>Pseudomonadati</taxon>
        <taxon>Bacteroidota</taxon>
        <taxon>Flavobacteriia</taxon>
        <taxon>Flavobacteriales</taxon>
        <taxon>Weeksellaceae</taxon>
        <taxon>Chryseobacterium group</taxon>
        <taxon>Chryseobacterium</taxon>
    </lineage>
</organism>
<evidence type="ECO:0000313" key="10">
    <source>
        <dbReference type="Proteomes" id="UP000184364"/>
    </source>
</evidence>
<evidence type="ECO:0000256" key="7">
    <source>
        <dbReference type="ARBA" id="ARBA00024033"/>
    </source>
</evidence>
<keyword evidence="2" id="KW-1003">Cell membrane</keyword>
<feature type="transmembrane region" description="Helical" evidence="8">
    <location>
        <begin position="330"/>
        <end position="350"/>
    </location>
</feature>